<dbReference type="EMBL" id="CP031264">
    <property type="protein sequence ID" value="AXI76296.1"/>
    <property type="molecule type" value="Genomic_DNA"/>
</dbReference>
<name>A0A345SRE1_9ACTN</name>
<dbReference type="InterPro" id="IPR050564">
    <property type="entry name" value="F420-G6PD/mer"/>
</dbReference>
<protein>
    <submittedName>
        <fullName evidence="3">LLM class F420-dependent oxidoreductase</fullName>
    </submittedName>
</protein>
<dbReference type="Pfam" id="PF00296">
    <property type="entry name" value="Bac_luciferase"/>
    <property type="match status" value="1"/>
</dbReference>
<feature type="domain" description="Luciferase-like" evidence="2">
    <location>
        <begin position="21"/>
        <end position="322"/>
    </location>
</feature>
<evidence type="ECO:0000313" key="3">
    <source>
        <dbReference type="EMBL" id="AXI76296.1"/>
    </source>
</evidence>
<evidence type="ECO:0000259" key="2">
    <source>
        <dbReference type="Pfam" id="PF00296"/>
    </source>
</evidence>
<dbReference type="InterPro" id="IPR019951">
    <property type="entry name" value="F420_OxRdatse_Rv3520c_pred"/>
</dbReference>
<sequence length="345" mass="37151">MDLSMTLDYTQDVTARLPELRDLETAGVDALWVQEGYSFDAVSAIGFLAAHTERIRLGTAILNVYSRSPALLAMTAAGCDHLSGGRFALGLGASGPQVVEGFHGVEYRRPTARIRETIDVCRMVWRREPLRYEGRSVVVPLPPDQGTGQGRPLKLVNRPARPDIPVYWAALGDLSVAAAAEVADGWLPFFFVPERAGQAFGEALGRGTRLRDSALGRLDVVASVHVAIGEGLDTEALLRPARSHIALYAGGMGSRQSNFYNTLARRMGWEKEAGEMQDLFLAGKRAEAAAAVPSDWLALGNLVGPEGWVAERLAAFAEAGVTTLDITVVGGADPVRTVETLRRLM</sequence>
<dbReference type="Proteomes" id="UP000249340">
    <property type="component" value="Chromosome"/>
</dbReference>
<dbReference type="InterPro" id="IPR036661">
    <property type="entry name" value="Luciferase-like_sf"/>
</dbReference>
<dbReference type="SUPFAM" id="SSF51679">
    <property type="entry name" value="Bacterial luciferase-like"/>
    <property type="match status" value="1"/>
</dbReference>
<gene>
    <name evidence="3" type="ORF">C7M71_001180</name>
</gene>
<dbReference type="KEGG" id="stri:C7M71_001180"/>
<dbReference type="PANTHER" id="PTHR43244:SF1">
    <property type="entry name" value="5,10-METHYLENETETRAHYDROMETHANOPTERIN REDUCTASE"/>
    <property type="match status" value="1"/>
</dbReference>
<dbReference type="InterPro" id="IPR011251">
    <property type="entry name" value="Luciferase-like_dom"/>
</dbReference>
<proteinExistence type="predicted"/>
<dbReference type="Gene3D" id="3.20.20.30">
    <property type="entry name" value="Luciferase-like domain"/>
    <property type="match status" value="1"/>
</dbReference>
<dbReference type="PANTHER" id="PTHR43244">
    <property type="match status" value="1"/>
</dbReference>
<dbReference type="RefSeq" id="WP_111489134.1">
    <property type="nucleotide sequence ID" value="NZ_CP031264.1"/>
</dbReference>
<evidence type="ECO:0000256" key="1">
    <source>
        <dbReference type="ARBA" id="ARBA00023002"/>
    </source>
</evidence>
<organism evidence="3 4">
    <name type="scientific">Peterkaempfera bronchialis</name>
    <dbReference type="NCBI Taxonomy" id="2126346"/>
    <lineage>
        <taxon>Bacteria</taxon>
        <taxon>Bacillati</taxon>
        <taxon>Actinomycetota</taxon>
        <taxon>Actinomycetes</taxon>
        <taxon>Kitasatosporales</taxon>
        <taxon>Streptomycetaceae</taxon>
        <taxon>Peterkaempfera</taxon>
    </lineage>
</organism>
<dbReference type="CDD" id="cd01097">
    <property type="entry name" value="Tetrahydromethanopterin_reductase"/>
    <property type="match status" value="1"/>
</dbReference>
<keyword evidence="4" id="KW-1185">Reference proteome</keyword>
<reference evidence="4" key="1">
    <citation type="submission" date="2018-07" db="EMBL/GenBank/DDBJ databases">
        <title>Streptacidiphilus bronchialis DSM 106435 chromosome.</title>
        <authorList>
            <person name="Batra D."/>
            <person name="Gulvik C.A."/>
        </authorList>
    </citation>
    <scope>NUCLEOTIDE SEQUENCE [LARGE SCALE GENOMIC DNA]</scope>
    <source>
        <strain evidence="4">DSM 106435</strain>
    </source>
</reference>
<keyword evidence="1" id="KW-0560">Oxidoreductase</keyword>
<evidence type="ECO:0000313" key="4">
    <source>
        <dbReference type="Proteomes" id="UP000249340"/>
    </source>
</evidence>
<accession>A0A345SRE1</accession>
<dbReference type="NCBIfam" id="TIGR03559">
    <property type="entry name" value="F420_Rv3520c"/>
    <property type="match status" value="1"/>
</dbReference>
<dbReference type="OrthoDB" id="5241778at2"/>
<dbReference type="GO" id="GO:0016705">
    <property type="term" value="F:oxidoreductase activity, acting on paired donors, with incorporation or reduction of molecular oxygen"/>
    <property type="evidence" value="ECO:0007669"/>
    <property type="project" value="InterPro"/>
</dbReference>
<dbReference type="AlphaFoldDB" id="A0A345SRE1"/>